<dbReference type="AlphaFoldDB" id="A0AAW0Q046"/>
<dbReference type="GO" id="GO:0043066">
    <property type="term" value="P:negative regulation of apoptotic process"/>
    <property type="evidence" value="ECO:0007669"/>
    <property type="project" value="InterPro"/>
</dbReference>
<dbReference type="PRINTS" id="PR02100">
    <property type="entry name" value="GENEIEX1"/>
</dbReference>
<dbReference type="PANTHER" id="PTHR16915">
    <property type="entry name" value="IMMEDIATE EARLY RESPONSE 3"/>
    <property type="match status" value="1"/>
</dbReference>
<dbReference type="Proteomes" id="UP001460270">
    <property type="component" value="Unassembled WGS sequence"/>
</dbReference>
<dbReference type="InterPro" id="IPR024829">
    <property type="entry name" value="IEX-1"/>
</dbReference>
<reference evidence="3" key="1">
    <citation type="submission" date="2024-04" db="EMBL/GenBank/DDBJ databases">
        <title>Salinicola lusitanus LLJ914,a marine bacterium isolated from the Okinawa Trough.</title>
        <authorList>
            <person name="Li J."/>
        </authorList>
    </citation>
    <scope>NUCLEOTIDE SEQUENCE [LARGE SCALE GENOMIC DNA]</scope>
</reference>
<evidence type="ECO:0000313" key="2">
    <source>
        <dbReference type="EMBL" id="KAK7933628.1"/>
    </source>
</evidence>
<feature type="region of interest" description="Disordered" evidence="1">
    <location>
        <begin position="120"/>
        <end position="205"/>
    </location>
</feature>
<keyword evidence="3" id="KW-1185">Reference proteome</keyword>
<protein>
    <submittedName>
        <fullName evidence="2">Uncharacterized protein</fullName>
    </submittedName>
</protein>
<dbReference type="EMBL" id="JBBPFD010000003">
    <property type="protein sequence ID" value="KAK7933628.1"/>
    <property type="molecule type" value="Genomic_DNA"/>
</dbReference>
<evidence type="ECO:0000313" key="3">
    <source>
        <dbReference type="Proteomes" id="UP001460270"/>
    </source>
</evidence>
<accession>A0AAW0Q046</accession>
<proteinExistence type="predicted"/>
<feature type="compositionally biased region" description="Basic and acidic residues" evidence="1">
    <location>
        <begin position="149"/>
        <end position="170"/>
    </location>
</feature>
<dbReference type="PANTHER" id="PTHR16915:SF0">
    <property type="entry name" value="RADIATION-INDUCIBLE IMMEDIATE-EARLY GENE IEX-1"/>
    <property type="match status" value="1"/>
</dbReference>
<gene>
    <name evidence="2" type="ORF">WMY93_004524</name>
</gene>
<comment type="caution">
    <text evidence="2">The sequence shown here is derived from an EMBL/GenBank/DDBJ whole genome shotgun (WGS) entry which is preliminary data.</text>
</comment>
<sequence>MATLTLTQRRERYAECRWSARSTEPEVFTFERIPPQTAALSCHAPIRPKKRCTRVMYPAKVRMHLPPPERSPVKRALLLLALVLLWQIWTEEPEIKLRPRAPQPTCPSYVPKYFSSGHEHHVCPASPASPAHEPGHRFEGARNSYVPEIRTRDRDLNQNETKRVPEEPLHHSGTSLRMKPGPEHYRRPQSAPSPADTRALNLDQD</sequence>
<organism evidence="2 3">
    <name type="scientific">Mugilogobius chulae</name>
    <name type="common">yellowstripe goby</name>
    <dbReference type="NCBI Taxonomy" id="88201"/>
    <lineage>
        <taxon>Eukaryota</taxon>
        <taxon>Metazoa</taxon>
        <taxon>Chordata</taxon>
        <taxon>Craniata</taxon>
        <taxon>Vertebrata</taxon>
        <taxon>Euteleostomi</taxon>
        <taxon>Actinopterygii</taxon>
        <taxon>Neopterygii</taxon>
        <taxon>Teleostei</taxon>
        <taxon>Neoteleostei</taxon>
        <taxon>Acanthomorphata</taxon>
        <taxon>Gobiaria</taxon>
        <taxon>Gobiiformes</taxon>
        <taxon>Gobioidei</taxon>
        <taxon>Gobiidae</taxon>
        <taxon>Gobionellinae</taxon>
        <taxon>Mugilogobius</taxon>
    </lineage>
</organism>
<evidence type="ECO:0000256" key="1">
    <source>
        <dbReference type="SAM" id="MobiDB-lite"/>
    </source>
</evidence>
<name>A0AAW0Q046_9GOBI</name>